<keyword evidence="4" id="KW-0460">Magnesium</keyword>
<dbReference type="PROSITE" id="PS51462">
    <property type="entry name" value="NUDIX"/>
    <property type="match status" value="1"/>
</dbReference>
<evidence type="ECO:0000256" key="3">
    <source>
        <dbReference type="ARBA" id="ARBA00022801"/>
    </source>
</evidence>
<reference evidence="7" key="1">
    <citation type="submission" date="2021-01" db="EMBL/GenBank/DDBJ databases">
        <title>KCTC 19127 draft genome.</title>
        <authorList>
            <person name="An D."/>
        </authorList>
    </citation>
    <scope>NUCLEOTIDE SEQUENCE</scope>
    <source>
        <strain evidence="7">KCTC 19127</strain>
    </source>
</reference>
<dbReference type="InterPro" id="IPR020476">
    <property type="entry name" value="Nudix_hydrolase"/>
</dbReference>
<dbReference type="SUPFAM" id="SSF140478">
    <property type="entry name" value="LemA-like"/>
    <property type="match status" value="1"/>
</dbReference>
<protein>
    <submittedName>
        <fullName evidence="7">NUDIX domain-containing protein</fullName>
    </submittedName>
</protein>
<gene>
    <name evidence="7" type="ORF">JL107_13265</name>
</gene>
<keyword evidence="8" id="KW-1185">Reference proteome</keyword>
<sequence length="297" mass="32689">MRTEAAWAALEGALARRVVAARAVAAAGGLDQPHADELRALVTVADTATRAHRADAENDLSRALVALPPVHEPELALQLADAGERVTLARRFYNDAVRDTRALRGDRFTRVFGLAGRAALPDYFEIAEHRRPEPVRRTAARVLLLDDADRVLLLSGTDPRAGASWWFTPGGGVESGEDLAQAAVREVAEETGLQLAPGDLVGPIWRRTARFAFVGVDYEQTEFYFAARSGAHPGRDELDTSGRTELEHQTLTGHRWWEHDDLAEIREQVFPVELADRLTEARLALDRGEPAEVVEVR</sequence>
<dbReference type="PROSITE" id="PS00893">
    <property type="entry name" value="NUDIX_BOX"/>
    <property type="match status" value="1"/>
</dbReference>
<evidence type="ECO:0000256" key="4">
    <source>
        <dbReference type="ARBA" id="ARBA00022842"/>
    </source>
</evidence>
<dbReference type="GO" id="GO:0016787">
    <property type="term" value="F:hydrolase activity"/>
    <property type="evidence" value="ECO:0007669"/>
    <property type="project" value="UniProtKB-KW"/>
</dbReference>
<evidence type="ECO:0000256" key="5">
    <source>
        <dbReference type="RuleBase" id="RU003476"/>
    </source>
</evidence>
<dbReference type="InterPro" id="IPR020084">
    <property type="entry name" value="NUDIX_hydrolase_CS"/>
</dbReference>
<dbReference type="PANTHER" id="PTHR43046">
    <property type="entry name" value="GDP-MANNOSE MANNOSYL HYDROLASE"/>
    <property type="match status" value="1"/>
</dbReference>
<comment type="similarity">
    <text evidence="2 5">Belongs to the Nudix hydrolase family.</text>
</comment>
<proteinExistence type="inferred from homology"/>
<dbReference type="Gene3D" id="3.90.79.10">
    <property type="entry name" value="Nucleoside Triphosphate Pyrophosphohydrolase"/>
    <property type="match status" value="1"/>
</dbReference>
<evidence type="ECO:0000313" key="7">
    <source>
        <dbReference type="EMBL" id="MBM9477416.1"/>
    </source>
</evidence>
<evidence type="ECO:0000313" key="8">
    <source>
        <dbReference type="Proteomes" id="UP000663801"/>
    </source>
</evidence>
<evidence type="ECO:0000256" key="1">
    <source>
        <dbReference type="ARBA" id="ARBA00001946"/>
    </source>
</evidence>
<comment type="caution">
    <text evidence="7">The sequence shown here is derived from an EMBL/GenBank/DDBJ whole genome shotgun (WGS) entry which is preliminary data.</text>
</comment>
<name>A0A938YMR9_9ACTN</name>
<dbReference type="CDD" id="cd04685">
    <property type="entry name" value="NUDIX_Hydrolase"/>
    <property type="match status" value="1"/>
</dbReference>
<comment type="cofactor">
    <cofactor evidence="1">
        <name>Mg(2+)</name>
        <dbReference type="ChEBI" id="CHEBI:18420"/>
    </cofactor>
</comment>
<dbReference type="PRINTS" id="PR00502">
    <property type="entry name" value="NUDIXFAMILY"/>
</dbReference>
<organism evidence="7 8">
    <name type="scientific">Nakamurella flavida</name>
    <dbReference type="NCBI Taxonomy" id="363630"/>
    <lineage>
        <taxon>Bacteria</taxon>
        <taxon>Bacillati</taxon>
        <taxon>Actinomycetota</taxon>
        <taxon>Actinomycetes</taxon>
        <taxon>Nakamurellales</taxon>
        <taxon>Nakamurellaceae</taxon>
        <taxon>Nakamurella</taxon>
    </lineage>
</organism>
<accession>A0A938YMR9</accession>
<dbReference type="Proteomes" id="UP000663801">
    <property type="component" value="Unassembled WGS sequence"/>
</dbReference>
<dbReference type="InterPro" id="IPR023353">
    <property type="entry name" value="LemA-like_dom_sf"/>
</dbReference>
<dbReference type="InterPro" id="IPR000086">
    <property type="entry name" value="NUDIX_hydrolase_dom"/>
</dbReference>
<dbReference type="Pfam" id="PF00293">
    <property type="entry name" value="NUDIX"/>
    <property type="match status" value="1"/>
</dbReference>
<dbReference type="PANTHER" id="PTHR43046:SF12">
    <property type="entry name" value="GDP-MANNOSE MANNOSYL HYDROLASE"/>
    <property type="match status" value="1"/>
</dbReference>
<keyword evidence="3 5" id="KW-0378">Hydrolase</keyword>
<evidence type="ECO:0000256" key="2">
    <source>
        <dbReference type="ARBA" id="ARBA00005582"/>
    </source>
</evidence>
<dbReference type="SUPFAM" id="SSF55811">
    <property type="entry name" value="Nudix"/>
    <property type="match status" value="1"/>
</dbReference>
<dbReference type="AlphaFoldDB" id="A0A938YMR9"/>
<feature type="domain" description="Nudix hydrolase" evidence="6">
    <location>
        <begin position="135"/>
        <end position="280"/>
    </location>
</feature>
<dbReference type="EMBL" id="JAERWL010000010">
    <property type="protein sequence ID" value="MBM9477416.1"/>
    <property type="molecule type" value="Genomic_DNA"/>
</dbReference>
<dbReference type="InterPro" id="IPR015797">
    <property type="entry name" value="NUDIX_hydrolase-like_dom_sf"/>
</dbReference>
<evidence type="ECO:0000259" key="6">
    <source>
        <dbReference type="PROSITE" id="PS51462"/>
    </source>
</evidence>